<protein>
    <recommendedName>
        <fullName evidence="9">Polysaccharide biosynthesis protein</fullName>
    </recommendedName>
</protein>
<keyword evidence="2" id="KW-1003">Cell membrane</keyword>
<organism evidence="7 8">
    <name type="scientific">Kaistia dalseonensis</name>
    <dbReference type="NCBI Taxonomy" id="410840"/>
    <lineage>
        <taxon>Bacteria</taxon>
        <taxon>Pseudomonadati</taxon>
        <taxon>Pseudomonadota</taxon>
        <taxon>Alphaproteobacteria</taxon>
        <taxon>Hyphomicrobiales</taxon>
        <taxon>Kaistiaceae</taxon>
        <taxon>Kaistia</taxon>
    </lineage>
</organism>
<dbReference type="PANTHER" id="PTHR30250">
    <property type="entry name" value="PST FAMILY PREDICTED COLANIC ACID TRANSPORTER"/>
    <property type="match status" value="1"/>
</dbReference>
<feature type="transmembrane region" description="Helical" evidence="6">
    <location>
        <begin position="80"/>
        <end position="102"/>
    </location>
</feature>
<dbReference type="EMBL" id="JAUSVO010000007">
    <property type="protein sequence ID" value="MDQ0440187.1"/>
    <property type="molecule type" value="Genomic_DNA"/>
</dbReference>
<proteinExistence type="predicted"/>
<sequence length="420" mass="44428">MLRVFGNMAIRAAALAARFALTIYMAALVPLAEIGTFGLVAAAAGIAPALFGFGLNYRVGRELVGLDVDRASRLIRDRMAFTLIVLLAAVAAAGGWGAATGISGMNLYPLIATILVLECLATDIQIALVSLRRPMAANLFLFVRSAAWIAPAIVAGLALPAARSAEVLFAFWAAGLVMSFALVALLSRDWPIRRNWSNPIDRSWLRQHLRAGRLIHLNDIAMAGLLFFERYMVDHFVDRRAAGLFYLAWSLANAAHALASAAIVQPALPRLVDLWQSTDRHSWYRALAADVGRSLALATSLAFVVAILILAAGGTIRASGGWPPAWLLIAMLAAAVLRLGADMLNYGLYAQRRDITLASINLGAFAVSILGSLCLIPALGLVGAAAMALAVPLSLAAARLVALLTPLSRPAVTPEAPSTP</sequence>
<evidence type="ECO:0000256" key="1">
    <source>
        <dbReference type="ARBA" id="ARBA00004651"/>
    </source>
</evidence>
<evidence type="ECO:0000256" key="2">
    <source>
        <dbReference type="ARBA" id="ARBA00022475"/>
    </source>
</evidence>
<dbReference type="Proteomes" id="UP001241603">
    <property type="component" value="Unassembled WGS sequence"/>
</dbReference>
<evidence type="ECO:0000313" key="8">
    <source>
        <dbReference type="Proteomes" id="UP001241603"/>
    </source>
</evidence>
<accession>A0ABU0HE04</accession>
<comment type="caution">
    <text evidence="7">The sequence shown here is derived from an EMBL/GenBank/DDBJ whole genome shotgun (WGS) entry which is preliminary data.</text>
</comment>
<evidence type="ECO:0000313" key="7">
    <source>
        <dbReference type="EMBL" id="MDQ0440187.1"/>
    </source>
</evidence>
<feature type="transmembrane region" description="Helical" evidence="6">
    <location>
        <begin position="325"/>
        <end position="348"/>
    </location>
</feature>
<keyword evidence="3 6" id="KW-0812">Transmembrane</keyword>
<feature type="transmembrane region" description="Helical" evidence="6">
    <location>
        <begin position="360"/>
        <end position="379"/>
    </location>
</feature>
<feature type="transmembrane region" description="Helical" evidence="6">
    <location>
        <begin position="295"/>
        <end position="313"/>
    </location>
</feature>
<dbReference type="InterPro" id="IPR050833">
    <property type="entry name" value="Poly_Biosynth_Transport"/>
</dbReference>
<keyword evidence="5 6" id="KW-0472">Membrane</keyword>
<keyword evidence="8" id="KW-1185">Reference proteome</keyword>
<gene>
    <name evidence="7" type="ORF">QO014_004600</name>
</gene>
<feature type="transmembrane region" description="Helical" evidence="6">
    <location>
        <begin position="141"/>
        <end position="161"/>
    </location>
</feature>
<evidence type="ECO:0000256" key="5">
    <source>
        <dbReference type="ARBA" id="ARBA00023136"/>
    </source>
</evidence>
<feature type="transmembrane region" description="Helical" evidence="6">
    <location>
        <begin position="108"/>
        <end position="129"/>
    </location>
</feature>
<evidence type="ECO:0000256" key="4">
    <source>
        <dbReference type="ARBA" id="ARBA00022989"/>
    </source>
</evidence>
<evidence type="ECO:0008006" key="9">
    <source>
        <dbReference type="Google" id="ProtNLM"/>
    </source>
</evidence>
<dbReference type="PANTHER" id="PTHR30250:SF11">
    <property type="entry name" value="O-ANTIGEN TRANSPORTER-RELATED"/>
    <property type="match status" value="1"/>
</dbReference>
<feature type="transmembrane region" description="Helical" evidence="6">
    <location>
        <begin position="167"/>
        <end position="186"/>
    </location>
</feature>
<comment type="subcellular location">
    <subcellularLocation>
        <location evidence="1">Cell membrane</location>
        <topology evidence="1">Multi-pass membrane protein</topology>
    </subcellularLocation>
</comment>
<evidence type="ECO:0000256" key="3">
    <source>
        <dbReference type="ARBA" id="ARBA00022692"/>
    </source>
</evidence>
<feature type="transmembrane region" description="Helical" evidence="6">
    <location>
        <begin position="385"/>
        <end position="404"/>
    </location>
</feature>
<feature type="transmembrane region" description="Helical" evidence="6">
    <location>
        <begin position="12"/>
        <end position="31"/>
    </location>
</feature>
<evidence type="ECO:0000256" key="6">
    <source>
        <dbReference type="SAM" id="Phobius"/>
    </source>
</evidence>
<keyword evidence="4 6" id="KW-1133">Transmembrane helix</keyword>
<reference evidence="7 8" key="1">
    <citation type="submission" date="2023-07" db="EMBL/GenBank/DDBJ databases">
        <title>Genomic Encyclopedia of Type Strains, Phase IV (KMG-IV): sequencing the most valuable type-strain genomes for metagenomic binning, comparative biology and taxonomic classification.</title>
        <authorList>
            <person name="Goeker M."/>
        </authorList>
    </citation>
    <scope>NUCLEOTIDE SEQUENCE [LARGE SCALE GENOMIC DNA]</scope>
    <source>
        <strain evidence="7 8">B6-8</strain>
    </source>
</reference>
<name>A0ABU0HE04_9HYPH</name>
<dbReference type="RefSeq" id="WP_266351058.1">
    <property type="nucleotide sequence ID" value="NZ_JAPKNG010000007.1"/>
</dbReference>
<feature type="transmembrane region" description="Helical" evidence="6">
    <location>
        <begin position="37"/>
        <end position="59"/>
    </location>
</feature>